<evidence type="ECO:0000313" key="1">
    <source>
        <dbReference type="EMBL" id="SFL90528.1"/>
    </source>
</evidence>
<reference evidence="1 2" key="1">
    <citation type="submission" date="2016-10" db="EMBL/GenBank/DDBJ databases">
        <authorList>
            <person name="Varghese N."/>
            <person name="Submissions S."/>
        </authorList>
    </citation>
    <scope>NUCLEOTIDE SEQUENCE [LARGE SCALE GENOMIC DNA]</scope>
    <source>
        <strain evidence="1 2">DSM 26291</strain>
    </source>
</reference>
<sequence>MISGRLQSDEHGVGVNLDVGFHRESFPEQIKKISIHRGGGGLANFVVLANSKLTGFTAVSYFFTLTRDEPFFCPFPNPSDGLELQKVARERIRLG</sequence>
<keyword evidence="2" id="KW-1185">Reference proteome</keyword>
<accession>A0ABY1FR80</accession>
<organism evidence="1 2">
    <name type="scientific">Marinobacter salarius</name>
    <dbReference type="NCBI Taxonomy" id="1420917"/>
    <lineage>
        <taxon>Bacteria</taxon>
        <taxon>Pseudomonadati</taxon>
        <taxon>Pseudomonadota</taxon>
        <taxon>Gammaproteobacteria</taxon>
        <taxon>Pseudomonadales</taxon>
        <taxon>Marinobacteraceae</taxon>
        <taxon>Marinobacter</taxon>
    </lineage>
</organism>
<comment type="caution">
    <text evidence="1">The sequence shown here is derived from an EMBL/GenBank/DDBJ whole genome shotgun (WGS) entry which is preliminary data.</text>
</comment>
<name>A0ABY1FR80_9GAMM</name>
<gene>
    <name evidence="1" type="ORF">SAMN04487868_11499</name>
</gene>
<evidence type="ECO:0000313" key="2">
    <source>
        <dbReference type="Proteomes" id="UP000199211"/>
    </source>
</evidence>
<dbReference type="Proteomes" id="UP000199211">
    <property type="component" value="Unassembled WGS sequence"/>
</dbReference>
<dbReference type="EMBL" id="FOTV01000014">
    <property type="protein sequence ID" value="SFL90528.1"/>
    <property type="molecule type" value="Genomic_DNA"/>
</dbReference>
<protein>
    <submittedName>
        <fullName evidence="1">Uncharacterized protein</fullName>
    </submittedName>
</protein>
<proteinExistence type="predicted"/>